<evidence type="ECO:0000313" key="2">
    <source>
        <dbReference type="EMBL" id="KAL2613734.1"/>
    </source>
</evidence>
<dbReference type="EMBL" id="JBHFFA010000007">
    <property type="protein sequence ID" value="KAL2613734.1"/>
    <property type="molecule type" value="Genomic_DNA"/>
</dbReference>
<reference evidence="2 3" key="1">
    <citation type="submission" date="2024-09" db="EMBL/GenBank/DDBJ databases">
        <title>Chromosome-scale assembly of Riccia fluitans.</title>
        <authorList>
            <person name="Paukszto L."/>
            <person name="Sawicki J."/>
            <person name="Karawczyk K."/>
            <person name="Piernik-Szablinska J."/>
            <person name="Szczecinska M."/>
            <person name="Mazdziarz M."/>
        </authorList>
    </citation>
    <scope>NUCLEOTIDE SEQUENCE [LARGE SCALE GENOMIC DNA]</scope>
    <source>
        <strain evidence="2">Rf_01</strain>
        <tissue evidence="2">Aerial parts of the thallus</tissue>
    </source>
</reference>
<organism evidence="2 3">
    <name type="scientific">Riccia fluitans</name>
    <dbReference type="NCBI Taxonomy" id="41844"/>
    <lineage>
        <taxon>Eukaryota</taxon>
        <taxon>Viridiplantae</taxon>
        <taxon>Streptophyta</taxon>
        <taxon>Embryophyta</taxon>
        <taxon>Marchantiophyta</taxon>
        <taxon>Marchantiopsida</taxon>
        <taxon>Marchantiidae</taxon>
        <taxon>Marchantiales</taxon>
        <taxon>Ricciaceae</taxon>
        <taxon>Riccia</taxon>
    </lineage>
</organism>
<gene>
    <name evidence="2" type="ORF">R1flu_025426</name>
</gene>
<dbReference type="Proteomes" id="UP001605036">
    <property type="component" value="Unassembled WGS sequence"/>
</dbReference>
<accession>A0ABD1XXS3</accession>
<sequence>MKSQSEWYRDREPRSGNESLKPRTSYGGGRQPRKGVEATVNRIEWDGHGGIQRAGRGYAKETEKDDPPVASSKSIMDTSGKSDMDNKAASEDTVQPAARTDSATEMNKKDRLLK</sequence>
<evidence type="ECO:0000256" key="1">
    <source>
        <dbReference type="SAM" id="MobiDB-lite"/>
    </source>
</evidence>
<keyword evidence="3" id="KW-1185">Reference proteome</keyword>
<dbReference type="AlphaFoldDB" id="A0ABD1XXS3"/>
<feature type="compositionally biased region" description="Basic and acidic residues" evidence="1">
    <location>
        <begin position="58"/>
        <end position="67"/>
    </location>
</feature>
<feature type="compositionally biased region" description="Basic and acidic residues" evidence="1">
    <location>
        <begin position="80"/>
        <end position="90"/>
    </location>
</feature>
<comment type="caution">
    <text evidence="2">The sequence shown here is derived from an EMBL/GenBank/DDBJ whole genome shotgun (WGS) entry which is preliminary data.</text>
</comment>
<evidence type="ECO:0000313" key="3">
    <source>
        <dbReference type="Proteomes" id="UP001605036"/>
    </source>
</evidence>
<feature type="region of interest" description="Disordered" evidence="1">
    <location>
        <begin position="1"/>
        <end position="114"/>
    </location>
</feature>
<proteinExistence type="predicted"/>
<name>A0ABD1XXS3_9MARC</name>
<protein>
    <submittedName>
        <fullName evidence="2">Uncharacterized protein</fullName>
    </submittedName>
</protein>